<dbReference type="PANTHER" id="PTHR48248">
    <property type="entry name" value="UVR DOMAIN-CONTAINING PROTEIN"/>
    <property type="match status" value="1"/>
</dbReference>
<accession>A0A1R3IQJ3</accession>
<dbReference type="Proteomes" id="UP000188268">
    <property type="component" value="Unassembled WGS sequence"/>
</dbReference>
<proteinExistence type="predicted"/>
<dbReference type="AlphaFoldDB" id="A0A1R3IQJ3"/>
<organism evidence="2 3">
    <name type="scientific">Corchorus capsularis</name>
    <name type="common">Jute</name>
    <dbReference type="NCBI Taxonomy" id="210143"/>
    <lineage>
        <taxon>Eukaryota</taxon>
        <taxon>Viridiplantae</taxon>
        <taxon>Streptophyta</taxon>
        <taxon>Embryophyta</taxon>
        <taxon>Tracheophyta</taxon>
        <taxon>Spermatophyta</taxon>
        <taxon>Magnoliopsida</taxon>
        <taxon>eudicotyledons</taxon>
        <taxon>Gunneridae</taxon>
        <taxon>Pentapetalae</taxon>
        <taxon>rosids</taxon>
        <taxon>malvids</taxon>
        <taxon>Malvales</taxon>
        <taxon>Malvaceae</taxon>
        <taxon>Grewioideae</taxon>
        <taxon>Apeibeae</taxon>
        <taxon>Corchorus</taxon>
    </lineage>
</organism>
<feature type="coiled-coil region" evidence="1">
    <location>
        <begin position="10"/>
        <end position="58"/>
    </location>
</feature>
<keyword evidence="1" id="KW-0175">Coiled coil</keyword>
<reference evidence="2 3" key="1">
    <citation type="submission" date="2013-09" db="EMBL/GenBank/DDBJ databases">
        <title>Corchorus capsularis genome sequencing.</title>
        <authorList>
            <person name="Alam M."/>
            <person name="Haque M.S."/>
            <person name="Islam M.S."/>
            <person name="Emdad E.M."/>
            <person name="Islam M.M."/>
            <person name="Ahmed B."/>
            <person name="Halim A."/>
            <person name="Hossen Q.M.M."/>
            <person name="Hossain M.Z."/>
            <person name="Ahmed R."/>
            <person name="Khan M.M."/>
            <person name="Islam R."/>
            <person name="Rashid M.M."/>
            <person name="Khan S.A."/>
            <person name="Rahman M.S."/>
            <person name="Alam M."/>
        </authorList>
    </citation>
    <scope>NUCLEOTIDE SEQUENCE [LARGE SCALE GENOMIC DNA]</scope>
    <source>
        <strain evidence="3">cv. CVL-1</strain>
        <tissue evidence="2">Whole seedling</tissue>
    </source>
</reference>
<dbReference type="EMBL" id="AWWV01009668">
    <property type="protein sequence ID" value="OMO84853.1"/>
    <property type="molecule type" value="Genomic_DNA"/>
</dbReference>
<sequence length="191" mass="22146">MAFSKKRKRLKTLDTSMRRLRSDMEEISKEQKKIKEGQRQVREKFEAIEFECDELRKETNLIMQQSVSTQFRLAFMFQILKARENQEFDKAAQLTCALRKSQIASRVIGNNQVAEEYQLQTNQLPCLTSSYLLLAGRKLSSRGTRTSLHKFDMITGISVRKEGKGEKEKGFLSTKDIIINVTLDDKQTQTL</sequence>
<evidence type="ECO:0000313" key="2">
    <source>
        <dbReference type="EMBL" id="OMO84853.1"/>
    </source>
</evidence>
<dbReference type="Gramene" id="OMO84853">
    <property type="protein sequence ID" value="OMO84853"/>
    <property type="gene ID" value="CCACVL1_10609"/>
</dbReference>
<name>A0A1R3IQJ3_COCAP</name>
<protein>
    <submittedName>
        <fullName evidence="2">Uncharacterized protein</fullName>
    </submittedName>
</protein>
<keyword evidence="3" id="KW-1185">Reference proteome</keyword>
<gene>
    <name evidence="2" type="ORF">CCACVL1_10609</name>
</gene>
<comment type="caution">
    <text evidence="2">The sequence shown here is derived from an EMBL/GenBank/DDBJ whole genome shotgun (WGS) entry which is preliminary data.</text>
</comment>
<evidence type="ECO:0000313" key="3">
    <source>
        <dbReference type="Proteomes" id="UP000188268"/>
    </source>
</evidence>
<dbReference type="PANTHER" id="PTHR48248:SF5">
    <property type="entry name" value="UVR DOMAIN-CONTAINING PROTEIN"/>
    <property type="match status" value="1"/>
</dbReference>
<evidence type="ECO:0000256" key="1">
    <source>
        <dbReference type="SAM" id="Coils"/>
    </source>
</evidence>
<dbReference type="OrthoDB" id="993893at2759"/>